<sequence length="297" mass="34109">MRKRYARARYLNTLDPEQDCHEIHRIYSNVEFPWDYGRGLEVAVWKTCCVPEISAVLLRSGHFVRAGQKRYDDTRILIGEIVAHGYDSPRGRQSIRQINRAHHGLDLDGEDMLYVLSAFVFEPIRWIDKWAWRSVTPAERLGSFYFFREIGKRMNIAALPDTYESFLEFNKDYEKRRFRYAAANRELSNAMLAVYTSWYGRPLSALFAETLICRLDRAARAALGQPEPNVLIRAASRGGLRSHALAEFLMPRTTARLMTRPTARTYPGYPIGYKLADIGPHSDRVPDSARAGDEGLS</sequence>
<dbReference type="PANTHER" id="PTHR36124:SF1">
    <property type="entry name" value="ER-BOUND OXYGENASE MPAB_MPAB'_RUBBER OXYGENASE CATALYTIC DOMAIN-CONTAINING PROTEIN"/>
    <property type="match status" value="1"/>
</dbReference>
<dbReference type="GO" id="GO:0016491">
    <property type="term" value="F:oxidoreductase activity"/>
    <property type="evidence" value="ECO:0007669"/>
    <property type="project" value="InterPro"/>
</dbReference>
<dbReference type="Proteomes" id="UP000516173">
    <property type="component" value="Chromosome"/>
</dbReference>
<accession>A0A7G1KLR3</accession>
<dbReference type="InterPro" id="IPR046366">
    <property type="entry name" value="MPAB"/>
</dbReference>
<evidence type="ECO:0000313" key="1">
    <source>
        <dbReference type="EMBL" id="BCK56088.1"/>
    </source>
</evidence>
<reference evidence="1 2" key="1">
    <citation type="submission" date="2020-08" db="EMBL/GenBank/DDBJ databases">
        <title>Genome Sequencing of Nocardia wallacei strain FMUON74 and assembly.</title>
        <authorList>
            <person name="Toyokawa M."/>
            <person name="Uesaka K."/>
        </authorList>
    </citation>
    <scope>NUCLEOTIDE SEQUENCE [LARGE SCALE GENOMIC DNA]</scope>
    <source>
        <strain evidence="1 2">FMUON74</strain>
    </source>
</reference>
<dbReference type="EMBL" id="AP023396">
    <property type="protein sequence ID" value="BCK56088.1"/>
    <property type="molecule type" value="Genomic_DNA"/>
</dbReference>
<proteinExistence type="predicted"/>
<evidence type="ECO:0000313" key="2">
    <source>
        <dbReference type="Proteomes" id="UP000516173"/>
    </source>
</evidence>
<dbReference type="RefSeq" id="WP_187683231.1">
    <property type="nucleotide sequence ID" value="NZ_AP023396.1"/>
</dbReference>
<gene>
    <name evidence="1" type="ORF">NWFMUON74_38600</name>
</gene>
<dbReference type="AlphaFoldDB" id="A0A7G1KLR3"/>
<protein>
    <submittedName>
        <fullName evidence="1">Peptidase</fullName>
    </submittedName>
</protein>
<name>A0A7G1KLR3_9NOCA</name>
<organism evidence="1 2">
    <name type="scientific">Nocardia wallacei</name>
    <dbReference type="NCBI Taxonomy" id="480035"/>
    <lineage>
        <taxon>Bacteria</taxon>
        <taxon>Bacillati</taxon>
        <taxon>Actinomycetota</taxon>
        <taxon>Actinomycetes</taxon>
        <taxon>Mycobacteriales</taxon>
        <taxon>Nocardiaceae</taxon>
        <taxon>Nocardia</taxon>
    </lineage>
</organism>
<keyword evidence="2" id="KW-1185">Reference proteome</keyword>
<dbReference type="PANTHER" id="PTHR36124">
    <property type="match status" value="1"/>
</dbReference>
<dbReference type="KEGG" id="nwl:NWFMUON74_38600"/>
<dbReference type="GeneID" id="80348369"/>